<protein>
    <submittedName>
        <fullName evidence="2">SPOR domain-containing protein</fullName>
    </submittedName>
</protein>
<dbReference type="InterPro" id="IPR007730">
    <property type="entry name" value="SPOR-like_dom"/>
</dbReference>
<keyword evidence="3" id="KW-1185">Reference proteome</keyword>
<gene>
    <name evidence="2" type="ORF">P4447_16445</name>
</gene>
<evidence type="ECO:0000313" key="3">
    <source>
        <dbReference type="Proteomes" id="UP001330749"/>
    </source>
</evidence>
<dbReference type="PROSITE" id="PS51724">
    <property type="entry name" value="SPOR"/>
    <property type="match status" value="1"/>
</dbReference>
<dbReference type="InterPro" id="IPR036680">
    <property type="entry name" value="SPOR-like_sf"/>
</dbReference>
<feature type="domain" description="SPOR" evidence="1">
    <location>
        <begin position="1"/>
        <end position="38"/>
    </location>
</feature>
<reference evidence="2 3" key="1">
    <citation type="submission" date="2023-03" db="EMBL/GenBank/DDBJ databases">
        <title>Bacillus Genome Sequencing.</title>
        <authorList>
            <person name="Dunlap C."/>
        </authorList>
    </citation>
    <scope>NUCLEOTIDE SEQUENCE [LARGE SCALE GENOMIC DNA]</scope>
    <source>
        <strain evidence="2 3">B-14544</strain>
    </source>
</reference>
<name>A0ABU6NCT8_9BACI</name>
<dbReference type="SUPFAM" id="SSF110997">
    <property type="entry name" value="Sporulation related repeat"/>
    <property type="match status" value="1"/>
</dbReference>
<organism evidence="2 3">
    <name type="scientific">Bacillus xiapuensis</name>
    <dbReference type="NCBI Taxonomy" id="2014075"/>
    <lineage>
        <taxon>Bacteria</taxon>
        <taxon>Bacillati</taxon>
        <taxon>Bacillota</taxon>
        <taxon>Bacilli</taxon>
        <taxon>Bacillales</taxon>
        <taxon>Bacillaceae</taxon>
        <taxon>Bacillus</taxon>
    </lineage>
</organism>
<dbReference type="RefSeq" id="WP_327969128.1">
    <property type="nucleotide sequence ID" value="NZ_JARMQG010000254.1"/>
</dbReference>
<proteinExistence type="predicted"/>
<evidence type="ECO:0000259" key="1">
    <source>
        <dbReference type="PROSITE" id="PS51724"/>
    </source>
</evidence>
<evidence type="ECO:0000313" key="2">
    <source>
        <dbReference type="EMBL" id="MED3564015.1"/>
    </source>
</evidence>
<dbReference type="EMBL" id="JARMQG010000254">
    <property type="protein sequence ID" value="MED3564015.1"/>
    <property type="molecule type" value="Genomic_DNA"/>
</dbReference>
<comment type="caution">
    <text evidence="2">The sequence shown here is derived from an EMBL/GenBank/DDBJ whole genome shotgun (WGS) entry which is preliminary data.</text>
</comment>
<dbReference type="Proteomes" id="UP001330749">
    <property type="component" value="Unassembled WGS sequence"/>
</dbReference>
<dbReference type="Gene3D" id="3.30.70.1070">
    <property type="entry name" value="Sporulation related repeat"/>
    <property type="match status" value="1"/>
</dbReference>
<accession>A0ABU6NCT8</accession>
<dbReference type="Pfam" id="PF05036">
    <property type="entry name" value="SPOR"/>
    <property type="match status" value="1"/>
</dbReference>
<sequence length="38" mass="4313">MGLNDRGVQVGEFSDPKNAEKLADELKKKGYRTFKVNE</sequence>